<dbReference type="AlphaFoldDB" id="A0A1G8KHC4"/>
<proteinExistence type="predicted"/>
<evidence type="ECO:0000313" key="1">
    <source>
        <dbReference type="EMBL" id="SDI42280.1"/>
    </source>
</evidence>
<dbReference type="STRING" id="504805.SAMN05421505_15024"/>
<gene>
    <name evidence="1" type="ORF">SAMN05421505_15024</name>
</gene>
<organism evidence="1 2">
    <name type="scientific">Sinosporangium album</name>
    <dbReference type="NCBI Taxonomy" id="504805"/>
    <lineage>
        <taxon>Bacteria</taxon>
        <taxon>Bacillati</taxon>
        <taxon>Actinomycetota</taxon>
        <taxon>Actinomycetes</taxon>
        <taxon>Streptosporangiales</taxon>
        <taxon>Streptosporangiaceae</taxon>
        <taxon>Sinosporangium</taxon>
    </lineage>
</organism>
<dbReference type="Proteomes" id="UP000198923">
    <property type="component" value="Unassembled WGS sequence"/>
</dbReference>
<reference evidence="1 2" key="1">
    <citation type="submission" date="2016-10" db="EMBL/GenBank/DDBJ databases">
        <authorList>
            <person name="de Groot N.N."/>
        </authorList>
    </citation>
    <scope>NUCLEOTIDE SEQUENCE [LARGE SCALE GENOMIC DNA]</scope>
    <source>
        <strain evidence="1 2">CPCC 201354</strain>
    </source>
</reference>
<name>A0A1G8KHC4_9ACTN</name>
<protein>
    <submittedName>
        <fullName evidence="1">Uncharacterized protein</fullName>
    </submittedName>
</protein>
<evidence type="ECO:0000313" key="2">
    <source>
        <dbReference type="Proteomes" id="UP000198923"/>
    </source>
</evidence>
<dbReference type="RefSeq" id="WP_093175709.1">
    <property type="nucleotide sequence ID" value="NZ_FNCN01000050.1"/>
</dbReference>
<sequence>MKQAAGDTYKLLHSQQAHIDKARCVRVVEGNGVSINAPDSSCEGPGTGVAEAVQGERRAGKSVSLRWGRLRD</sequence>
<dbReference type="EMBL" id="FNCN01000050">
    <property type="protein sequence ID" value="SDI42280.1"/>
    <property type="molecule type" value="Genomic_DNA"/>
</dbReference>
<keyword evidence="2" id="KW-1185">Reference proteome</keyword>
<accession>A0A1G8KHC4</accession>